<evidence type="ECO:0000313" key="2">
    <source>
        <dbReference type="EMBL" id="GJS60584.1"/>
    </source>
</evidence>
<gene>
    <name evidence="2" type="ORF">Tco_0655368</name>
</gene>
<dbReference type="EMBL" id="BQNB010009230">
    <property type="protein sequence ID" value="GJS60584.1"/>
    <property type="molecule type" value="Genomic_DNA"/>
</dbReference>
<evidence type="ECO:0000313" key="3">
    <source>
        <dbReference type="Proteomes" id="UP001151760"/>
    </source>
</evidence>
<evidence type="ECO:0000256" key="1">
    <source>
        <dbReference type="SAM" id="MobiDB-lite"/>
    </source>
</evidence>
<sequence>MKTTTIKKKRKRQRIQTRKNHKTVVKCFIGAVTTEAGGGNCARTSRNSDNHASPEWNSSSKHCSREVRST</sequence>
<accession>A0ABQ4X5T8</accession>
<feature type="compositionally biased region" description="Polar residues" evidence="1">
    <location>
        <begin position="42"/>
        <end position="61"/>
    </location>
</feature>
<keyword evidence="3" id="KW-1185">Reference proteome</keyword>
<feature type="region of interest" description="Disordered" evidence="1">
    <location>
        <begin position="1"/>
        <end position="20"/>
    </location>
</feature>
<proteinExistence type="predicted"/>
<comment type="caution">
    <text evidence="2">The sequence shown here is derived from an EMBL/GenBank/DDBJ whole genome shotgun (WGS) entry which is preliminary data.</text>
</comment>
<name>A0ABQ4X5T8_9ASTR</name>
<protein>
    <submittedName>
        <fullName evidence="2">Uncharacterized protein</fullName>
    </submittedName>
</protein>
<feature type="region of interest" description="Disordered" evidence="1">
    <location>
        <begin position="36"/>
        <end position="70"/>
    </location>
</feature>
<dbReference type="Proteomes" id="UP001151760">
    <property type="component" value="Unassembled WGS sequence"/>
</dbReference>
<organism evidence="2 3">
    <name type="scientific">Tanacetum coccineum</name>
    <dbReference type="NCBI Taxonomy" id="301880"/>
    <lineage>
        <taxon>Eukaryota</taxon>
        <taxon>Viridiplantae</taxon>
        <taxon>Streptophyta</taxon>
        <taxon>Embryophyta</taxon>
        <taxon>Tracheophyta</taxon>
        <taxon>Spermatophyta</taxon>
        <taxon>Magnoliopsida</taxon>
        <taxon>eudicotyledons</taxon>
        <taxon>Gunneridae</taxon>
        <taxon>Pentapetalae</taxon>
        <taxon>asterids</taxon>
        <taxon>campanulids</taxon>
        <taxon>Asterales</taxon>
        <taxon>Asteraceae</taxon>
        <taxon>Asteroideae</taxon>
        <taxon>Anthemideae</taxon>
        <taxon>Anthemidinae</taxon>
        <taxon>Tanacetum</taxon>
    </lineage>
</organism>
<reference evidence="2" key="2">
    <citation type="submission" date="2022-01" db="EMBL/GenBank/DDBJ databases">
        <authorList>
            <person name="Yamashiro T."/>
            <person name="Shiraishi A."/>
            <person name="Satake H."/>
            <person name="Nakayama K."/>
        </authorList>
    </citation>
    <scope>NUCLEOTIDE SEQUENCE</scope>
</reference>
<reference evidence="2" key="1">
    <citation type="journal article" date="2022" name="Int. J. Mol. Sci.">
        <title>Draft Genome of Tanacetum Coccineum: Genomic Comparison of Closely Related Tanacetum-Family Plants.</title>
        <authorList>
            <person name="Yamashiro T."/>
            <person name="Shiraishi A."/>
            <person name="Nakayama K."/>
            <person name="Satake H."/>
        </authorList>
    </citation>
    <scope>NUCLEOTIDE SEQUENCE</scope>
</reference>